<organism evidence="1 2">
    <name type="scientific">Plakobranchus ocellatus</name>
    <dbReference type="NCBI Taxonomy" id="259542"/>
    <lineage>
        <taxon>Eukaryota</taxon>
        <taxon>Metazoa</taxon>
        <taxon>Spiralia</taxon>
        <taxon>Lophotrochozoa</taxon>
        <taxon>Mollusca</taxon>
        <taxon>Gastropoda</taxon>
        <taxon>Heterobranchia</taxon>
        <taxon>Euthyneura</taxon>
        <taxon>Panpulmonata</taxon>
        <taxon>Sacoglossa</taxon>
        <taxon>Placobranchoidea</taxon>
        <taxon>Plakobranchidae</taxon>
        <taxon>Plakobranchus</taxon>
    </lineage>
</organism>
<evidence type="ECO:0000313" key="2">
    <source>
        <dbReference type="Proteomes" id="UP000735302"/>
    </source>
</evidence>
<sequence length="100" mass="11199">MMGLRYGTQTFSLHSKITTAIFLTLFILHTASGVFISEDEEATGEINKRDVVYVCDVMAAFLTQWTANMRSPETLLSWLRTLPPMPCRAEGREGQGELKA</sequence>
<name>A0AAV4DCA9_9GAST</name>
<gene>
    <name evidence="1" type="ORF">PoB_006821100</name>
</gene>
<dbReference type="EMBL" id="BLXT01007705">
    <property type="protein sequence ID" value="GFO41706.1"/>
    <property type="molecule type" value="Genomic_DNA"/>
</dbReference>
<evidence type="ECO:0000313" key="1">
    <source>
        <dbReference type="EMBL" id="GFO41706.1"/>
    </source>
</evidence>
<accession>A0AAV4DCA9</accession>
<dbReference type="Proteomes" id="UP000735302">
    <property type="component" value="Unassembled WGS sequence"/>
</dbReference>
<comment type="caution">
    <text evidence="1">The sequence shown here is derived from an EMBL/GenBank/DDBJ whole genome shotgun (WGS) entry which is preliminary data.</text>
</comment>
<protein>
    <submittedName>
        <fullName evidence="1">Uncharacterized protein</fullName>
    </submittedName>
</protein>
<dbReference type="AlphaFoldDB" id="A0AAV4DCA9"/>
<keyword evidence="2" id="KW-1185">Reference proteome</keyword>
<reference evidence="1 2" key="1">
    <citation type="journal article" date="2021" name="Elife">
        <title>Chloroplast acquisition without the gene transfer in kleptoplastic sea slugs, Plakobranchus ocellatus.</title>
        <authorList>
            <person name="Maeda T."/>
            <person name="Takahashi S."/>
            <person name="Yoshida T."/>
            <person name="Shimamura S."/>
            <person name="Takaki Y."/>
            <person name="Nagai Y."/>
            <person name="Toyoda A."/>
            <person name="Suzuki Y."/>
            <person name="Arimoto A."/>
            <person name="Ishii H."/>
            <person name="Satoh N."/>
            <person name="Nishiyama T."/>
            <person name="Hasebe M."/>
            <person name="Maruyama T."/>
            <person name="Minagawa J."/>
            <person name="Obokata J."/>
            <person name="Shigenobu S."/>
        </authorList>
    </citation>
    <scope>NUCLEOTIDE SEQUENCE [LARGE SCALE GENOMIC DNA]</scope>
</reference>
<proteinExistence type="predicted"/>